<dbReference type="AlphaFoldDB" id="A0AAD3M6M6"/>
<gene>
    <name evidence="2" type="ORF">AKAME5_000244300</name>
</gene>
<dbReference type="Proteomes" id="UP001279410">
    <property type="component" value="Unassembled WGS sequence"/>
</dbReference>
<name>A0AAD3M6M6_LATJO</name>
<keyword evidence="3" id="KW-1185">Reference proteome</keyword>
<proteinExistence type="predicted"/>
<comment type="caution">
    <text evidence="2">The sequence shown here is derived from an EMBL/GenBank/DDBJ whole genome shotgun (WGS) entry which is preliminary data.</text>
</comment>
<accession>A0AAD3M6M6</accession>
<organism evidence="2 3">
    <name type="scientific">Lates japonicus</name>
    <name type="common">Japanese lates</name>
    <dbReference type="NCBI Taxonomy" id="270547"/>
    <lineage>
        <taxon>Eukaryota</taxon>
        <taxon>Metazoa</taxon>
        <taxon>Chordata</taxon>
        <taxon>Craniata</taxon>
        <taxon>Vertebrata</taxon>
        <taxon>Euteleostomi</taxon>
        <taxon>Actinopterygii</taxon>
        <taxon>Neopterygii</taxon>
        <taxon>Teleostei</taxon>
        <taxon>Neoteleostei</taxon>
        <taxon>Acanthomorphata</taxon>
        <taxon>Carangaria</taxon>
        <taxon>Carangaria incertae sedis</taxon>
        <taxon>Centropomidae</taxon>
        <taxon>Lates</taxon>
    </lineage>
</organism>
<feature type="compositionally biased region" description="Basic and acidic residues" evidence="1">
    <location>
        <begin position="24"/>
        <end position="37"/>
    </location>
</feature>
<feature type="region of interest" description="Disordered" evidence="1">
    <location>
        <begin position="1"/>
        <end position="71"/>
    </location>
</feature>
<sequence length="194" mass="21234">MTENFHSLHGDLARRVKGSSSSRKTVEEMELRIDTETHTNCQPSPPFSPSIPPNSVPLPPSQPSTSFPSPPSHPIVLPPHCSPLSLVCKSPPHPPLPQHLLPCPCSRPAPIVQPSSSLSISCFASSPGLLGMWKAAQVQQDQVPCRQVIEMKRMQRSAHWRRGARELGGGVNMLKSMGSVSSEEREEEIKQMEV</sequence>
<feature type="region of interest" description="Disordered" evidence="1">
    <location>
        <begin position="171"/>
        <end position="194"/>
    </location>
</feature>
<dbReference type="Pfam" id="PF10174">
    <property type="entry name" value="Cast"/>
    <property type="match status" value="1"/>
</dbReference>
<feature type="compositionally biased region" description="Pro residues" evidence="1">
    <location>
        <begin position="43"/>
        <end position="71"/>
    </location>
</feature>
<dbReference type="InterPro" id="IPR019323">
    <property type="entry name" value="ELKS/CAST"/>
</dbReference>
<evidence type="ECO:0000256" key="1">
    <source>
        <dbReference type="SAM" id="MobiDB-lite"/>
    </source>
</evidence>
<protein>
    <submittedName>
        <fullName evidence="2">ELKS/Rab6-interacting/CAST family member 1-like isoform X1</fullName>
    </submittedName>
</protein>
<evidence type="ECO:0000313" key="2">
    <source>
        <dbReference type="EMBL" id="GLD48460.1"/>
    </source>
</evidence>
<feature type="compositionally biased region" description="Basic and acidic residues" evidence="1">
    <location>
        <begin position="1"/>
        <end position="14"/>
    </location>
</feature>
<dbReference type="EMBL" id="BRZM01000005">
    <property type="protein sequence ID" value="GLD48460.1"/>
    <property type="molecule type" value="Genomic_DNA"/>
</dbReference>
<evidence type="ECO:0000313" key="3">
    <source>
        <dbReference type="Proteomes" id="UP001279410"/>
    </source>
</evidence>
<reference evidence="2" key="1">
    <citation type="submission" date="2022-08" db="EMBL/GenBank/DDBJ databases">
        <title>Genome sequencing of akame (Lates japonicus).</title>
        <authorList>
            <person name="Hashiguchi Y."/>
            <person name="Takahashi H."/>
        </authorList>
    </citation>
    <scope>NUCLEOTIDE SEQUENCE</scope>
    <source>
        <strain evidence="2">Kochi</strain>
    </source>
</reference>